<dbReference type="RefSeq" id="XP_004995985.1">
    <property type="nucleotide sequence ID" value="XM_004995928.1"/>
</dbReference>
<dbReference type="KEGG" id="sre:PTSG_03400"/>
<evidence type="ECO:0000313" key="3">
    <source>
        <dbReference type="EMBL" id="EGD82749.1"/>
    </source>
</evidence>
<organism evidence="4">
    <name type="scientific">Salpingoeca rosetta (strain ATCC 50818 / BSB-021)</name>
    <dbReference type="NCBI Taxonomy" id="946362"/>
    <lineage>
        <taxon>Eukaryota</taxon>
        <taxon>Choanoflagellata</taxon>
        <taxon>Craspedida</taxon>
        <taxon>Salpingoecidae</taxon>
        <taxon>Salpingoeca</taxon>
    </lineage>
</organism>
<feature type="region of interest" description="Disordered" evidence="2">
    <location>
        <begin position="1"/>
        <end position="55"/>
    </location>
</feature>
<name>F2U533_SALR5</name>
<feature type="compositionally biased region" description="Polar residues" evidence="2">
    <location>
        <begin position="460"/>
        <end position="470"/>
    </location>
</feature>
<proteinExistence type="predicted"/>
<evidence type="ECO:0000256" key="2">
    <source>
        <dbReference type="SAM" id="MobiDB-lite"/>
    </source>
</evidence>
<feature type="compositionally biased region" description="Basic and acidic residues" evidence="2">
    <location>
        <begin position="36"/>
        <end position="55"/>
    </location>
</feature>
<reference evidence="3" key="1">
    <citation type="submission" date="2009-08" db="EMBL/GenBank/DDBJ databases">
        <title>Annotation of Salpingoeca rosetta.</title>
        <authorList>
            <consortium name="The Broad Institute Genome Sequencing Platform"/>
            <person name="Russ C."/>
            <person name="Cuomo C."/>
            <person name="Burger G."/>
            <person name="Gray M.W."/>
            <person name="Holland P.W.H."/>
            <person name="King N."/>
            <person name="Lang F.B.F."/>
            <person name="Roger A.J."/>
            <person name="Ruiz-Trillo I."/>
            <person name="Young S.K."/>
            <person name="Zeng Q."/>
            <person name="Gargeya S."/>
            <person name="Alvarado L."/>
            <person name="Berlin A."/>
            <person name="Chapman S.B."/>
            <person name="Chen Z."/>
            <person name="Freedman E."/>
            <person name="Gellesch M."/>
            <person name="Goldberg J."/>
            <person name="Griggs A."/>
            <person name="Gujja S."/>
            <person name="Heilman E."/>
            <person name="Heiman D."/>
            <person name="Howarth C."/>
            <person name="Mehta T."/>
            <person name="Neiman D."/>
            <person name="Pearson M."/>
            <person name="Roberts A."/>
            <person name="Saif S."/>
            <person name="Shea T."/>
            <person name="Shenoy N."/>
            <person name="Sisk P."/>
            <person name="Stolte C."/>
            <person name="Sykes S."/>
            <person name="White J."/>
            <person name="Yandava C."/>
            <person name="Haas B."/>
            <person name="Nusbaum C."/>
            <person name="Birren B."/>
        </authorList>
    </citation>
    <scope>NUCLEOTIDE SEQUENCE [LARGE SCALE GENOMIC DNA]</scope>
    <source>
        <strain evidence="3">ATCC 50818</strain>
    </source>
</reference>
<dbReference type="PANTHER" id="PTHR46788">
    <property type="entry name" value="EF-HAND CALCIUM-BINDING DOMAIN-CONTAINING PROTEIN 5"/>
    <property type="match status" value="1"/>
</dbReference>
<gene>
    <name evidence="3" type="ORF">PTSG_03400</name>
</gene>
<feature type="region of interest" description="Disordered" evidence="2">
    <location>
        <begin position="277"/>
        <end position="296"/>
    </location>
</feature>
<feature type="compositionally biased region" description="Low complexity" evidence="2">
    <location>
        <begin position="14"/>
        <end position="24"/>
    </location>
</feature>
<dbReference type="PANTHER" id="PTHR46788:SF1">
    <property type="entry name" value="EF-HAND CALCIUM-BINDING DOMAIN-CONTAINING PROTEIN 5"/>
    <property type="match status" value="1"/>
</dbReference>
<dbReference type="EMBL" id="GL832961">
    <property type="protein sequence ID" value="EGD82749.1"/>
    <property type="molecule type" value="Genomic_DNA"/>
</dbReference>
<dbReference type="CDD" id="cd22968">
    <property type="entry name" value="DD_EFCAB5"/>
    <property type="match status" value="1"/>
</dbReference>
<dbReference type="OrthoDB" id="199400at2759"/>
<keyword evidence="4" id="KW-1185">Reference proteome</keyword>
<feature type="compositionally biased region" description="Polar residues" evidence="2">
    <location>
        <begin position="512"/>
        <end position="521"/>
    </location>
</feature>
<feature type="coiled-coil region" evidence="1">
    <location>
        <begin position="167"/>
        <end position="195"/>
    </location>
</feature>
<feature type="region of interest" description="Disordered" evidence="2">
    <location>
        <begin position="347"/>
        <end position="521"/>
    </location>
</feature>
<evidence type="ECO:0000256" key="1">
    <source>
        <dbReference type="SAM" id="Coils"/>
    </source>
</evidence>
<feature type="compositionally biased region" description="Basic residues" evidence="2">
    <location>
        <begin position="25"/>
        <end position="35"/>
    </location>
</feature>
<dbReference type="InParanoid" id="F2U533"/>
<feature type="compositionally biased region" description="Basic and acidic residues" evidence="2">
    <location>
        <begin position="352"/>
        <end position="369"/>
    </location>
</feature>
<evidence type="ECO:0000313" key="4">
    <source>
        <dbReference type="Proteomes" id="UP000007799"/>
    </source>
</evidence>
<dbReference type="AlphaFoldDB" id="F2U533"/>
<feature type="compositionally biased region" description="Low complexity" evidence="2">
    <location>
        <begin position="281"/>
        <end position="294"/>
    </location>
</feature>
<accession>F2U533</accession>
<keyword evidence="1" id="KW-0175">Coiled coil</keyword>
<dbReference type="Proteomes" id="UP000007799">
    <property type="component" value="Unassembled WGS sequence"/>
</dbReference>
<protein>
    <submittedName>
        <fullName evidence="3">Uncharacterized protein</fullName>
    </submittedName>
</protein>
<feature type="compositionally biased region" description="Basic and acidic residues" evidence="2">
    <location>
        <begin position="430"/>
        <end position="449"/>
    </location>
</feature>
<dbReference type="GeneID" id="16076572"/>
<sequence>MVGMVKGPTPPTTPSSRASSARVSTKSRLKRRLTQKRLERREQTRQQKEEDRAQLQEELDRVRQVPLDVLAAEWLNETITDARTRMYLVETCLGSVVLAMEKLLREAERRELLEAPKMTASFNPINYLAQALMRNNPRFSNFADASPYMRSMRRVELELRDRVYDITEDQQAKRQAELQRRKQLMEEKQQQAIARMQEVIDTAAPHFAEHPKSLVYSVLRAHDTAHVQFPQLFAEDRPVDESGDVSRQNLAVLLAPLVADMPQDDTIRLLKELDAACSQNTSPSPGTTATTTFAGHGGTEDADSAYAALTAEFPSTLSLFAENTAALRHPHGGDAEALMGGGVATDDEAEAADAKRGQEEEVEGEKEVKEEENEEGEGMRDNKADEEAEAGADDTQQNAANGDDDDDGDDDTARPGTAEAHGQEAADTDGDGKTRGDGDASRADSKQQDEQQSAEHAGEGTTTDGANTSDGDAEAATSNEHGDDDDGGGGGDGGETVEHAESGGQGDDDTSTSEAPQPEQS</sequence>